<protein>
    <submittedName>
        <fullName evidence="1">Uncharacterized protein</fullName>
    </submittedName>
</protein>
<keyword evidence="2" id="KW-1185">Reference proteome</keyword>
<name>A0A8S1R869_9CILI</name>
<dbReference type="AlphaFoldDB" id="A0A8S1R869"/>
<evidence type="ECO:0000313" key="1">
    <source>
        <dbReference type="EMBL" id="CAD8123322.1"/>
    </source>
</evidence>
<sequence>MECHINFQWRKQYIQDFKILEYNKDQLTTMRNIRHLNDIILLQRLRTFYEIYNIRSKVIMKNKVMQQCLIQLRQIEVLILFKDILSYLIIDIGALQCPVNQPQFYQNQHLWMYTHIVVQVVLKEDVIFLVPVIDTQIPTGKIFYIACL</sequence>
<dbReference type="EMBL" id="CAJJDN010000144">
    <property type="protein sequence ID" value="CAD8123322.1"/>
    <property type="molecule type" value="Genomic_DNA"/>
</dbReference>
<gene>
    <name evidence="1" type="ORF">PSON_ATCC_30995.1.T1440032</name>
</gene>
<organism evidence="1 2">
    <name type="scientific">Paramecium sonneborni</name>
    <dbReference type="NCBI Taxonomy" id="65129"/>
    <lineage>
        <taxon>Eukaryota</taxon>
        <taxon>Sar</taxon>
        <taxon>Alveolata</taxon>
        <taxon>Ciliophora</taxon>
        <taxon>Intramacronucleata</taxon>
        <taxon>Oligohymenophorea</taxon>
        <taxon>Peniculida</taxon>
        <taxon>Parameciidae</taxon>
        <taxon>Paramecium</taxon>
    </lineage>
</organism>
<proteinExistence type="predicted"/>
<comment type="caution">
    <text evidence="1">The sequence shown here is derived from an EMBL/GenBank/DDBJ whole genome shotgun (WGS) entry which is preliminary data.</text>
</comment>
<reference evidence="1" key="1">
    <citation type="submission" date="2021-01" db="EMBL/GenBank/DDBJ databases">
        <authorList>
            <consortium name="Genoscope - CEA"/>
            <person name="William W."/>
        </authorList>
    </citation>
    <scope>NUCLEOTIDE SEQUENCE</scope>
</reference>
<dbReference type="Proteomes" id="UP000692954">
    <property type="component" value="Unassembled WGS sequence"/>
</dbReference>
<evidence type="ECO:0000313" key="2">
    <source>
        <dbReference type="Proteomes" id="UP000692954"/>
    </source>
</evidence>
<accession>A0A8S1R869</accession>